<dbReference type="InterPro" id="IPR015300">
    <property type="entry name" value="DNA-bd_pseudobarrel_sf"/>
</dbReference>
<feature type="region of interest" description="Disordered" evidence="6">
    <location>
        <begin position="125"/>
        <end position="151"/>
    </location>
</feature>
<comment type="caution">
    <text evidence="7">The sequence shown here is derived from an EMBL/GenBank/DDBJ whole genome shotgun (WGS) entry which is preliminary data.</text>
</comment>
<organism evidence="7 8">
    <name type="scientific">Stylosanthes scabra</name>
    <dbReference type="NCBI Taxonomy" id="79078"/>
    <lineage>
        <taxon>Eukaryota</taxon>
        <taxon>Viridiplantae</taxon>
        <taxon>Streptophyta</taxon>
        <taxon>Embryophyta</taxon>
        <taxon>Tracheophyta</taxon>
        <taxon>Spermatophyta</taxon>
        <taxon>Magnoliopsida</taxon>
        <taxon>eudicotyledons</taxon>
        <taxon>Gunneridae</taxon>
        <taxon>Pentapetalae</taxon>
        <taxon>rosids</taxon>
        <taxon>fabids</taxon>
        <taxon>Fabales</taxon>
        <taxon>Fabaceae</taxon>
        <taxon>Papilionoideae</taxon>
        <taxon>50 kb inversion clade</taxon>
        <taxon>dalbergioids sensu lato</taxon>
        <taxon>Dalbergieae</taxon>
        <taxon>Pterocarpus clade</taxon>
        <taxon>Stylosanthes</taxon>
    </lineage>
</organism>
<evidence type="ECO:0000256" key="6">
    <source>
        <dbReference type="SAM" id="MobiDB-lite"/>
    </source>
</evidence>
<gene>
    <name evidence="7" type="ORF">PIB30_085122</name>
</gene>
<name>A0ABU6QS96_9FABA</name>
<keyword evidence="8" id="KW-1185">Reference proteome</keyword>
<feature type="compositionally biased region" description="Polar residues" evidence="6">
    <location>
        <begin position="131"/>
        <end position="151"/>
    </location>
</feature>
<evidence type="ECO:0000313" key="7">
    <source>
        <dbReference type="EMBL" id="MED6114909.1"/>
    </source>
</evidence>
<evidence type="ECO:0000313" key="8">
    <source>
        <dbReference type="Proteomes" id="UP001341840"/>
    </source>
</evidence>
<dbReference type="EMBL" id="JASCZI010001406">
    <property type="protein sequence ID" value="MED6114909.1"/>
    <property type="molecule type" value="Genomic_DNA"/>
</dbReference>
<evidence type="ECO:0000256" key="4">
    <source>
        <dbReference type="ARBA" id="ARBA00023163"/>
    </source>
</evidence>
<protein>
    <recommendedName>
        <fullName evidence="9">TF-B3 domain-containing protein</fullName>
    </recommendedName>
</protein>
<reference evidence="7 8" key="1">
    <citation type="journal article" date="2023" name="Plants (Basel)">
        <title>Bridging the Gap: Combining Genomics and Transcriptomics Approaches to Understand Stylosanthes scabra, an Orphan Legume from the Brazilian Caatinga.</title>
        <authorList>
            <person name="Ferreira-Neto J.R.C."/>
            <person name="da Silva M.D."/>
            <person name="Binneck E."/>
            <person name="de Melo N.F."/>
            <person name="da Silva R.H."/>
            <person name="de Melo A.L.T.M."/>
            <person name="Pandolfi V."/>
            <person name="Bustamante F.O."/>
            <person name="Brasileiro-Vidal A.C."/>
            <person name="Benko-Iseppon A.M."/>
        </authorList>
    </citation>
    <scope>NUCLEOTIDE SEQUENCE [LARGE SCALE GENOMIC DNA]</scope>
    <source>
        <tissue evidence="7">Leaves</tissue>
    </source>
</reference>
<evidence type="ECO:0008006" key="9">
    <source>
        <dbReference type="Google" id="ProtNLM"/>
    </source>
</evidence>
<evidence type="ECO:0000256" key="1">
    <source>
        <dbReference type="ARBA" id="ARBA00004123"/>
    </source>
</evidence>
<comment type="subcellular location">
    <subcellularLocation>
        <location evidence="1">Nucleus</location>
    </subcellularLocation>
</comment>
<dbReference type="Gene3D" id="2.40.330.10">
    <property type="entry name" value="DNA-binding pseudobarrel domain"/>
    <property type="match status" value="1"/>
</dbReference>
<keyword evidence="2" id="KW-0805">Transcription regulation</keyword>
<keyword evidence="4" id="KW-0804">Transcription</keyword>
<dbReference type="SUPFAM" id="SSF101936">
    <property type="entry name" value="DNA-binding pseudobarrel domain"/>
    <property type="match status" value="1"/>
</dbReference>
<keyword evidence="5" id="KW-0539">Nucleus</keyword>
<proteinExistence type="predicted"/>
<evidence type="ECO:0000256" key="2">
    <source>
        <dbReference type="ARBA" id="ARBA00023015"/>
    </source>
</evidence>
<keyword evidence="3" id="KW-0238">DNA-binding</keyword>
<accession>A0ABU6QS96</accession>
<evidence type="ECO:0000256" key="3">
    <source>
        <dbReference type="ARBA" id="ARBA00023125"/>
    </source>
</evidence>
<dbReference type="Proteomes" id="UP001341840">
    <property type="component" value="Unassembled WGS sequence"/>
</dbReference>
<evidence type="ECO:0000256" key="5">
    <source>
        <dbReference type="ARBA" id="ARBA00023242"/>
    </source>
</evidence>
<sequence>MQDLEGNTSAMQSASAIKTGTQEVTQTQQWHPFCMVRVEDTVVVRIPATFSKDVPMSRPARWHAISPSGSFSVRWGPDPQNPAQTIITQGWNDLCAANDITPGNVVILELLGVCRRLVRISVKEEREERTSQSSLQTPGSGTGSTSCLYVA</sequence>